<dbReference type="EMBL" id="JARBJD010000223">
    <property type="protein sequence ID" value="KAK2946625.1"/>
    <property type="molecule type" value="Genomic_DNA"/>
</dbReference>
<protein>
    <submittedName>
        <fullName evidence="2">Uncharacterized protein</fullName>
    </submittedName>
</protein>
<evidence type="ECO:0000313" key="2">
    <source>
        <dbReference type="EMBL" id="KAK2946625.1"/>
    </source>
</evidence>
<evidence type="ECO:0000256" key="1">
    <source>
        <dbReference type="SAM" id="Coils"/>
    </source>
</evidence>
<dbReference type="Proteomes" id="UP001281761">
    <property type="component" value="Unassembled WGS sequence"/>
</dbReference>
<sequence>MDRVLLTGQEWISGPSSVEIAESVKQFAVKANPQSRLSSAELIRSDGLLDILGKETPLSQFIREELDTTRSLLNTTLSQLEIAQSQLVEVQSQLDTAQSQLNTTRSQLTITQSQLEIAQSQLVEVQSQLDTAQSQLNTTRSQLTITQSHLDAKKQENMQLQAKIYDLENKIKTPQNSQQLSSSLSSRIREQDKWGQLRYQPISSQRTNLFERSPPNLSSEAVSAFSPAHFRVSGSTVTRINSDGWTGCFTKPVSKGVHGLSISTTAQHVMIGVLDAAEYPARLTSAAWQSPRAAMIYLANGRPFSGGEDTANKTRITNSAPREGLEWSAEADLEKRTLHFFINGKQMPHYFINIPVPLVFAINAYFEDDQVEITFWGGLNKTESIFEGTWHSF</sequence>
<feature type="coiled-coil region" evidence="1">
    <location>
        <begin position="80"/>
        <end position="170"/>
    </location>
</feature>
<name>A0ABQ9X4C3_9EUKA</name>
<keyword evidence="3" id="KW-1185">Reference proteome</keyword>
<proteinExistence type="predicted"/>
<evidence type="ECO:0000313" key="3">
    <source>
        <dbReference type="Proteomes" id="UP001281761"/>
    </source>
</evidence>
<dbReference type="Gene3D" id="1.10.287.1490">
    <property type="match status" value="1"/>
</dbReference>
<reference evidence="2 3" key="1">
    <citation type="journal article" date="2022" name="bioRxiv">
        <title>Genomics of Preaxostyla Flagellates Illuminates Evolutionary Transitions and the Path Towards Mitochondrial Loss.</title>
        <authorList>
            <person name="Novak L.V.F."/>
            <person name="Treitli S.C."/>
            <person name="Pyrih J."/>
            <person name="Halakuc P."/>
            <person name="Pipaliya S.V."/>
            <person name="Vacek V."/>
            <person name="Brzon O."/>
            <person name="Soukal P."/>
            <person name="Eme L."/>
            <person name="Dacks J.B."/>
            <person name="Karnkowska A."/>
            <person name="Elias M."/>
            <person name="Hampl V."/>
        </authorList>
    </citation>
    <scope>NUCLEOTIDE SEQUENCE [LARGE SCALE GENOMIC DNA]</scope>
    <source>
        <strain evidence="2">NAU3</strain>
        <tissue evidence="2">Gut</tissue>
    </source>
</reference>
<dbReference type="SUPFAM" id="SSF57997">
    <property type="entry name" value="Tropomyosin"/>
    <property type="match status" value="1"/>
</dbReference>
<gene>
    <name evidence="2" type="ORF">BLNAU_18461</name>
</gene>
<comment type="caution">
    <text evidence="2">The sequence shown here is derived from an EMBL/GenBank/DDBJ whole genome shotgun (WGS) entry which is preliminary data.</text>
</comment>
<accession>A0ABQ9X4C3</accession>
<keyword evidence="1" id="KW-0175">Coiled coil</keyword>
<organism evidence="2 3">
    <name type="scientific">Blattamonas nauphoetae</name>
    <dbReference type="NCBI Taxonomy" id="2049346"/>
    <lineage>
        <taxon>Eukaryota</taxon>
        <taxon>Metamonada</taxon>
        <taxon>Preaxostyla</taxon>
        <taxon>Oxymonadida</taxon>
        <taxon>Blattamonas</taxon>
    </lineage>
</organism>